<keyword evidence="2" id="KW-1185">Reference proteome</keyword>
<gene>
    <name evidence="1" type="ORF">EV356DRAFT_340789</name>
</gene>
<dbReference type="Proteomes" id="UP000800092">
    <property type="component" value="Unassembled WGS sequence"/>
</dbReference>
<name>A0A6A6GY48_VIRVR</name>
<dbReference type="EMBL" id="ML991840">
    <property type="protein sequence ID" value="KAF2230521.1"/>
    <property type="molecule type" value="Genomic_DNA"/>
</dbReference>
<evidence type="ECO:0000313" key="2">
    <source>
        <dbReference type="Proteomes" id="UP000800092"/>
    </source>
</evidence>
<sequence>MAASCLEECPNEILGQIFKTLPDFQTLKALVLTRPAFYSLFISDSARVIGLVVANEVSVELLPEAIAVLYTSQIDNKTTVLPASFSTRFTTIVRAFSIASGRLEMVQAFTRSTSPASISPANSRQRPSVAIL</sequence>
<evidence type="ECO:0000313" key="1">
    <source>
        <dbReference type="EMBL" id="KAF2230521.1"/>
    </source>
</evidence>
<protein>
    <recommendedName>
        <fullName evidence="3">F-box domain-containing protein</fullName>
    </recommendedName>
</protein>
<proteinExistence type="predicted"/>
<evidence type="ECO:0008006" key="3">
    <source>
        <dbReference type="Google" id="ProtNLM"/>
    </source>
</evidence>
<organism evidence="1 2">
    <name type="scientific">Viridothelium virens</name>
    <name type="common">Speckled blister lichen</name>
    <name type="synonym">Trypethelium virens</name>
    <dbReference type="NCBI Taxonomy" id="1048519"/>
    <lineage>
        <taxon>Eukaryota</taxon>
        <taxon>Fungi</taxon>
        <taxon>Dikarya</taxon>
        <taxon>Ascomycota</taxon>
        <taxon>Pezizomycotina</taxon>
        <taxon>Dothideomycetes</taxon>
        <taxon>Dothideomycetes incertae sedis</taxon>
        <taxon>Trypetheliales</taxon>
        <taxon>Trypetheliaceae</taxon>
        <taxon>Viridothelium</taxon>
    </lineage>
</organism>
<dbReference type="OrthoDB" id="5427059at2759"/>
<accession>A0A6A6GY48</accession>
<reference evidence="1" key="1">
    <citation type="journal article" date="2020" name="Stud. Mycol.">
        <title>101 Dothideomycetes genomes: a test case for predicting lifestyles and emergence of pathogens.</title>
        <authorList>
            <person name="Haridas S."/>
            <person name="Albert R."/>
            <person name="Binder M."/>
            <person name="Bloem J."/>
            <person name="Labutti K."/>
            <person name="Salamov A."/>
            <person name="Andreopoulos B."/>
            <person name="Baker S."/>
            <person name="Barry K."/>
            <person name="Bills G."/>
            <person name="Bluhm B."/>
            <person name="Cannon C."/>
            <person name="Castanera R."/>
            <person name="Culley D."/>
            <person name="Daum C."/>
            <person name="Ezra D."/>
            <person name="Gonzalez J."/>
            <person name="Henrissat B."/>
            <person name="Kuo A."/>
            <person name="Liang C."/>
            <person name="Lipzen A."/>
            <person name="Lutzoni F."/>
            <person name="Magnuson J."/>
            <person name="Mondo S."/>
            <person name="Nolan M."/>
            <person name="Ohm R."/>
            <person name="Pangilinan J."/>
            <person name="Park H.-J."/>
            <person name="Ramirez L."/>
            <person name="Alfaro M."/>
            <person name="Sun H."/>
            <person name="Tritt A."/>
            <person name="Yoshinaga Y."/>
            <person name="Zwiers L.-H."/>
            <person name="Turgeon B."/>
            <person name="Goodwin S."/>
            <person name="Spatafora J."/>
            <person name="Crous P."/>
            <person name="Grigoriev I."/>
        </authorList>
    </citation>
    <scope>NUCLEOTIDE SEQUENCE</scope>
    <source>
        <strain evidence="1">Tuck. ex Michener</strain>
    </source>
</reference>
<dbReference type="AlphaFoldDB" id="A0A6A6GY48"/>